<protein>
    <submittedName>
        <fullName evidence="5">GlxA family transcriptional regulator</fullName>
    </submittedName>
</protein>
<dbReference type="Proteomes" id="UP000549134">
    <property type="component" value="Unassembled WGS sequence"/>
</dbReference>
<feature type="domain" description="HTH araC/xylS-type" evidence="4">
    <location>
        <begin position="242"/>
        <end position="340"/>
    </location>
</feature>
<dbReference type="Pfam" id="PF01965">
    <property type="entry name" value="DJ-1_PfpI"/>
    <property type="match status" value="1"/>
</dbReference>
<name>A0A7Y8DUY4_PSETO</name>
<dbReference type="PROSITE" id="PS01124">
    <property type="entry name" value="HTH_ARAC_FAMILY_2"/>
    <property type="match status" value="1"/>
</dbReference>
<dbReference type="CDD" id="cd03136">
    <property type="entry name" value="GATase1_AraC_ArgR_like"/>
    <property type="match status" value="1"/>
</dbReference>
<dbReference type="Gene3D" id="3.40.50.880">
    <property type="match status" value="1"/>
</dbReference>
<organism evidence="5 6">
    <name type="scientific">Pseudomonas tolaasii</name>
    <dbReference type="NCBI Taxonomy" id="29442"/>
    <lineage>
        <taxon>Bacteria</taxon>
        <taxon>Pseudomonadati</taxon>
        <taxon>Pseudomonadota</taxon>
        <taxon>Gammaproteobacteria</taxon>
        <taxon>Pseudomonadales</taxon>
        <taxon>Pseudomonadaceae</taxon>
        <taxon>Pseudomonas</taxon>
    </lineage>
</organism>
<dbReference type="SMART" id="SM00342">
    <property type="entry name" value="HTH_ARAC"/>
    <property type="match status" value="1"/>
</dbReference>
<dbReference type="PRINTS" id="PR00032">
    <property type="entry name" value="HTHARAC"/>
</dbReference>
<dbReference type="GO" id="GO:0003700">
    <property type="term" value="F:DNA-binding transcription factor activity"/>
    <property type="evidence" value="ECO:0007669"/>
    <property type="project" value="InterPro"/>
</dbReference>
<proteinExistence type="predicted"/>
<dbReference type="SUPFAM" id="SSF52317">
    <property type="entry name" value="Class I glutamine amidotransferase-like"/>
    <property type="match status" value="1"/>
</dbReference>
<evidence type="ECO:0000259" key="4">
    <source>
        <dbReference type="PROSITE" id="PS01124"/>
    </source>
</evidence>
<keyword evidence="3" id="KW-0804">Transcription</keyword>
<accession>A0A7Y8DUY4</accession>
<dbReference type="InterPro" id="IPR020449">
    <property type="entry name" value="Tscrpt_reg_AraC-type_HTH"/>
</dbReference>
<evidence type="ECO:0000256" key="2">
    <source>
        <dbReference type="ARBA" id="ARBA00023125"/>
    </source>
</evidence>
<dbReference type="InterPro" id="IPR002818">
    <property type="entry name" value="DJ-1/PfpI"/>
</dbReference>
<dbReference type="InterPro" id="IPR029062">
    <property type="entry name" value="Class_I_gatase-like"/>
</dbReference>
<dbReference type="InterPro" id="IPR018062">
    <property type="entry name" value="HTH_AraC-typ_CS"/>
</dbReference>
<dbReference type="GO" id="GO:0009893">
    <property type="term" value="P:positive regulation of metabolic process"/>
    <property type="evidence" value="ECO:0007669"/>
    <property type="project" value="UniProtKB-ARBA"/>
</dbReference>
<dbReference type="InterPro" id="IPR009057">
    <property type="entry name" value="Homeodomain-like_sf"/>
</dbReference>
<dbReference type="EMBL" id="JACAQK010000031">
    <property type="protein sequence ID" value="NWD39829.1"/>
    <property type="molecule type" value="Genomic_DNA"/>
</dbReference>
<dbReference type="PANTHER" id="PTHR43130:SF3">
    <property type="entry name" value="HTH-TYPE TRANSCRIPTIONAL REGULATOR RV1931C"/>
    <property type="match status" value="1"/>
</dbReference>
<evidence type="ECO:0000313" key="6">
    <source>
        <dbReference type="Proteomes" id="UP000549134"/>
    </source>
</evidence>
<keyword evidence="1" id="KW-0805">Transcription regulation</keyword>
<dbReference type="InterPro" id="IPR018060">
    <property type="entry name" value="HTH_AraC"/>
</dbReference>
<comment type="caution">
    <text evidence="5">The sequence shown here is derived from an EMBL/GenBank/DDBJ whole genome shotgun (WGS) entry which is preliminary data.</text>
</comment>
<dbReference type="Pfam" id="PF12833">
    <property type="entry name" value="HTH_18"/>
    <property type="match status" value="1"/>
</dbReference>
<sequence length="345" mass="38627">MNIPRLNFPSPVDDHLPVVSVPGLSVGFVLLPGFTLMAFSGLVEVLRHAADRGDKSDQVLCRWKLMAADRSMLKASCGLEVRPEATLEDPAQFDYIVVVGGRVPRPLDYDRRVLEYLRTAQATGKVLVGACTGSFALAKAGLMDAVHTSVHWYHYTEFQEYFPESIPVTDEIFIVDKGIITCAGGTSTMDLALYLVSRHCGVDRATKSLRHLISDQMREANHPQIPLLHSDSKAFSLDGKVRRAVFLMHQYIRAPLTIAQIAEKASIGERQLSRLFVKYLGVTPSEYYRRVRLEQGCWLLESTAHPVTQVAYETGFTDLSHFNRQFAQAYGMLPSRWRDQARAPS</sequence>
<dbReference type="GO" id="GO:0043565">
    <property type="term" value="F:sequence-specific DNA binding"/>
    <property type="evidence" value="ECO:0007669"/>
    <property type="project" value="InterPro"/>
</dbReference>
<gene>
    <name evidence="5" type="ORF">HX787_28610</name>
</gene>
<reference evidence="5 6" key="1">
    <citation type="submission" date="2020-04" db="EMBL/GenBank/DDBJ databases">
        <title>Molecular characterization of pseudomonads from Agaricus bisporus reveal novel blotch 2 pathogens in Western Europe.</title>
        <authorList>
            <person name="Taparia T."/>
            <person name="Krijger M."/>
            <person name="Haynes E."/>
            <person name="Elpinstone J.G."/>
            <person name="Noble R."/>
            <person name="Van Der Wolf J."/>
        </authorList>
    </citation>
    <scope>NUCLEOTIDE SEQUENCE [LARGE SCALE GENOMIC DNA]</scope>
    <source>
        <strain evidence="5 6">IPO3746</strain>
    </source>
</reference>
<keyword evidence="2" id="KW-0238">DNA-binding</keyword>
<evidence type="ECO:0000256" key="3">
    <source>
        <dbReference type="ARBA" id="ARBA00023163"/>
    </source>
</evidence>
<dbReference type="PROSITE" id="PS00041">
    <property type="entry name" value="HTH_ARAC_FAMILY_1"/>
    <property type="match status" value="1"/>
</dbReference>
<dbReference type="PANTHER" id="PTHR43130">
    <property type="entry name" value="ARAC-FAMILY TRANSCRIPTIONAL REGULATOR"/>
    <property type="match status" value="1"/>
</dbReference>
<evidence type="ECO:0000256" key="1">
    <source>
        <dbReference type="ARBA" id="ARBA00023015"/>
    </source>
</evidence>
<dbReference type="Gene3D" id="1.10.10.60">
    <property type="entry name" value="Homeodomain-like"/>
    <property type="match status" value="1"/>
</dbReference>
<dbReference type="InterPro" id="IPR052158">
    <property type="entry name" value="INH-QAR"/>
</dbReference>
<evidence type="ECO:0000313" key="5">
    <source>
        <dbReference type="EMBL" id="NWD39829.1"/>
    </source>
</evidence>
<dbReference type="SUPFAM" id="SSF46689">
    <property type="entry name" value="Homeodomain-like"/>
    <property type="match status" value="2"/>
</dbReference>
<dbReference type="AlphaFoldDB" id="A0A7Y8DUY4"/>